<dbReference type="PROSITE" id="PS50850">
    <property type="entry name" value="MFS"/>
    <property type="match status" value="1"/>
</dbReference>
<evidence type="ECO:0000256" key="1">
    <source>
        <dbReference type="SAM" id="Phobius"/>
    </source>
</evidence>
<dbReference type="GO" id="GO:0022857">
    <property type="term" value="F:transmembrane transporter activity"/>
    <property type="evidence" value="ECO:0007669"/>
    <property type="project" value="InterPro"/>
</dbReference>
<feature type="transmembrane region" description="Helical" evidence="1">
    <location>
        <begin position="127"/>
        <end position="146"/>
    </location>
</feature>
<reference evidence="3" key="1">
    <citation type="submission" date="2018-05" db="EMBL/GenBank/DDBJ databases">
        <authorList>
            <person name="Lanie J.A."/>
            <person name="Ng W.-L."/>
            <person name="Kazmierczak K.M."/>
            <person name="Andrzejewski T.M."/>
            <person name="Davidsen T.M."/>
            <person name="Wayne K.J."/>
            <person name="Tettelin H."/>
            <person name="Glass J.I."/>
            <person name="Rusch D."/>
            <person name="Podicherti R."/>
            <person name="Tsui H.-C.T."/>
            <person name="Winkler M.E."/>
        </authorList>
    </citation>
    <scope>NUCLEOTIDE SEQUENCE</scope>
</reference>
<dbReference type="Pfam" id="PF07690">
    <property type="entry name" value="MFS_1"/>
    <property type="match status" value="1"/>
</dbReference>
<feature type="transmembrane region" description="Helical" evidence="1">
    <location>
        <begin position="166"/>
        <end position="188"/>
    </location>
</feature>
<dbReference type="Gene3D" id="1.20.1250.20">
    <property type="entry name" value="MFS general substrate transporter like domains"/>
    <property type="match status" value="1"/>
</dbReference>
<dbReference type="AlphaFoldDB" id="A0A381SS95"/>
<protein>
    <recommendedName>
        <fullName evidence="2">Major facilitator superfamily (MFS) profile domain-containing protein</fullName>
    </recommendedName>
</protein>
<name>A0A381SS95_9ZZZZ</name>
<dbReference type="PANTHER" id="PTHR23534">
    <property type="entry name" value="MFS PERMEASE"/>
    <property type="match status" value="1"/>
</dbReference>
<keyword evidence="1" id="KW-0812">Transmembrane</keyword>
<feature type="transmembrane region" description="Helical" evidence="1">
    <location>
        <begin position="249"/>
        <end position="269"/>
    </location>
</feature>
<organism evidence="3">
    <name type="scientific">marine metagenome</name>
    <dbReference type="NCBI Taxonomy" id="408172"/>
    <lineage>
        <taxon>unclassified sequences</taxon>
        <taxon>metagenomes</taxon>
        <taxon>ecological metagenomes</taxon>
    </lineage>
</organism>
<accession>A0A381SS95</accession>
<proteinExistence type="predicted"/>
<dbReference type="InterPro" id="IPR020846">
    <property type="entry name" value="MFS_dom"/>
</dbReference>
<feature type="transmembrane region" description="Helical" evidence="1">
    <location>
        <begin position="209"/>
        <end position="229"/>
    </location>
</feature>
<feature type="transmembrane region" description="Helical" evidence="1">
    <location>
        <begin position="300"/>
        <end position="328"/>
    </location>
</feature>
<dbReference type="EMBL" id="UINC01003502">
    <property type="protein sequence ID" value="SVA06880.1"/>
    <property type="molecule type" value="Genomic_DNA"/>
</dbReference>
<feature type="domain" description="Major facilitator superfamily (MFS) profile" evidence="2">
    <location>
        <begin position="209"/>
        <end position="391"/>
    </location>
</feature>
<feature type="transmembrane region" description="Helical" evidence="1">
    <location>
        <begin position="43"/>
        <end position="63"/>
    </location>
</feature>
<evidence type="ECO:0000259" key="2">
    <source>
        <dbReference type="PROSITE" id="PS50850"/>
    </source>
</evidence>
<evidence type="ECO:0000313" key="3">
    <source>
        <dbReference type="EMBL" id="SVA06880.1"/>
    </source>
</evidence>
<feature type="transmembrane region" description="Helical" evidence="1">
    <location>
        <begin position="95"/>
        <end position="115"/>
    </location>
</feature>
<dbReference type="PANTHER" id="PTHR23534:SF1">
    <property type="entry name" value="MAJOR FACILITATOR SUPERFAMILY PROTEIN"/>
    <property type="match status" value="1"/>
</dbReference>
<feature type="transmembrane region" description="Helical" evidence="1">
    <location>
        <begin position="276"/>
        <end position="294"/>
    </location>
</feature>
<feature type="transmembrane region" description="Helical" evidence="1">
    <location>
        <begin position="70"/>
        <end position="89"/>
    </location>
</feature>
<feature type="transmembrane region" description="Helical" evidence="1">
    <location>
        <begin position="340"/>
        <end position="360"/>
    </location>
</feature>
<keyword evidence="1" id="KW-1133">Transmembrane helix</keyword>
<sequence length="391" mass="42129">MPIRNLIILFFCQLISATGQITIVTLGGIIGSSLTENQSFATLPVSLMVVVTAMSTIPATMLMKKMGRKYGSSISSLSAVAAVLIAAFALIKSSFLMFILAAALFGINTAFTQQYRFAAAESVQSKYTARAISIVLLGAIGGALLGPELVIRGQYWYEGAQYSGTLLALSVLFVFQAILLLFLGSLKVNHNSSNKSQARSINHIIKQPVFIMAVFGATIAYGSMTFIMTATPLSMHVIDGYSINITANIIRSHVLAMYIPSLFSGLLIEKFGTVKIMSVGALSLLGACLCGFEGQAVNNYWIALVLLGVGWNFLYIGGTTMLTFTYATEERFKVQGINELCIFGTSAVGSLLAGTIMYIYGWFSLVILPIPFLLLVLLGLYITKNNQLLTQ</sequence>
<keyword evidence="1" id="KW-0472">Membrane</keyword>
<dbReference type="InterPro" id="IPR011701">
    <property type="entry name" value="MFS"/>
</dbReference>
<gene>
    <name evidence="3" type="ORF">METZ01_LOCUS59734</name>
</gene>
<dbReference type="InterPro" id="IPR036259">
    <property type="entry name" value="MFS_trans_sf"/>
</dbReference>
<dbReference type="SUPFAM" id="SSF103473">
    <property type="entry name" value="MFS general substrate transporter"/>
    <property type="match status" value="1"/>
</dbReference>
<feature type="transmembrane region" description="Helical" evidence="1">
    <location>
        <begin position="366"/>
        <end position="383"/>
    </location>
</feature>